<evidence type="ECO:0000313" key="6">
    <source>
        <dbReference type="EMBL" id="WAR29390.1"/>
    </source>
</evidence>
<dbReference type="PANTHER" id="PTHR48071:SF18">
    <property type="entry name" value="DELETED IN MALIGNANT BRAIN TUMORS 1 PROTEIN-RELATED"/>
    <property type="match status" value="1"/>
</dbReference>
<evidence type="ECO:0000313" key="7">
    <source>
        <dbReference type="Proteomes" id="UP001164746"/>
    </source>
</evidence>
<dbReference type="PROSITE" id="PS50287">
    <property type="entry name" value="SRCR_2"/>
    <property type="match status" value="1"/>
</dbReference>
<evidence type="ECO:0000256" key="4">
    <source>
        <dbReference type="SAM" id="Phobius"/>
    </source>
</evidence>
<gene>
    <name evidence="6" type="ORF">MAR_002958</name>
</gene>
<dbReference type="Pfam" id="PF00530">
    <property type="entry name" value="SRCR"/>
    <property type="match status" value="1"/>
</dbReference>
<feature type="disulfide bond" evidence="2">
    <location>
        <begin position="335"/>
        <end position="345"/>
    </location>
</feature>
<keyword evidence="4" id="KW-1133">Transmembrane helix</keyword>
<proteinExistence type="predicted"/>
<organism evidence="6 7">
    <name type="scientific">Mya arenaria</name>
    <name type="common">Soft-shell clam</name>
    <dbReference type="NCBI Taxonomy" id="6604"/>
    <lineage>
        <taxon>Eukaryota</taxon>
        <taxon>Metazoa</taxon>
        <taxon>Spiralia</taxon>
        <taxon>Lophotrochozoa</taxon>
        <taxon>Mollusca</taxon>
        <taxon>Bivalvia</taxon>
        <taxon>Autobranchia</taxon>
        <taxon>Heteroconchia</taxon>
        <taxon>Euheterodonta</taxon>
        <taxon>Imparidentia</taxon>
        <taxon>Neoheterodontei</taxon>
        <taxon>Myida</taxon>
        <taxon>Myoidea</taxon>
        <taxon>Myidae</taxon>
        <taxon>Mya</taxon>
    </lineage>
</organism>
<dbReference type="SUPFAM" id="SSF56487">
    <property type="entry name" value="SRCR-like"/>
    <property type="match status" value="1"/>
</dbReference>
<dbReference type="Proteomes" id="UP001164746">
    <property type="component" value="Chromosome 16"/>
</dbReference>
<feature type="coiled-coil region" evidence="3">
    <location>
        <begin position="211"/>
        <end position="238"/>
    </location>
</feature>
<evidence type="ECO:0000256" key="2">
    <source>
        <dbReference type="PROSITE-ProRule" id="PRU00196"/>
    </source>
</evidence>
<dbReference type="InterPro" id="IPR001190">
    <property type="entry name" value="SRCR"/>
</dbReference>
<dbReference type="InterPro" id="IPR036772">
    <property type="entry name" value="SRCR-like_dom_sf"/>
</dbReference>
<name>A0ABY7G4L3_MYAAR</name>
<feature type="domain" description="SRCR" evidence="5">
    <location>
        <begin position="254"/>
        <end position="366"/>
    </location>
</feature>
<dbReference type="PRINTS" id="PR00258">
    <property type="entry name" value="SPERACTRCPTR"/>
</dbReference>
<keyword evidence="7" id="KW-1185">Reference proteome</keyword>
<accession>A0ABY7G4L3</accession>
<dbReference type="EMBL" id="CP111027">
    <property type="protein sequence ID" value="WAR29390.1"/>
    <property type="molecule type" value="Genomic_DNA"/>
</dbReference>
<dbReference type="SMART" id="SM00202">
    <property type="entry name" value="SR"/>
    <property type="match status" value="1"/>
</dbReference>
<evidence type="ECO:0000256" key="3">
    <source>
        <dbReference type="SAM" id="Coils"/>
    </source>
</evidence>
<comment type="caution">
    <text evidence="2">Lacks conserved residue(s) required for the propagation of feature annotation.</text>
</comment>
<keyword evidence="4" id="KW-0812">Transmembrane</keyword>
<keyword evidence="4" id="KW-0472">Membrane</keyword>
<protein>
    <submittedName>
        <fullName evidence="6">C163A-like protein</fullName>
    </submittedName>
</protein>
<reference evidence="6" key="1">
    <citation type="submission" date="2022-11" db="EMBL/GenBank/DDBJ databases">
        <title>Centuries of genome instability and evolution in soft-shell clam transmissible cancer (bioRxiv).</title>
        <authorList>
            <person name="Hart S.F.M."/>
            <person name="Yonemitsu M.A."/>
            <person name="Giersch R.M."/>
            <person name="Beal B.F."/>
            <person name="Arriagada G."/>
            <person name="Davis B.W."/>
            <person name="Ostrander E.A."/>
            <person name="Goff S.P."/>
            <person name="Metzger M.J."/>
        </authorList>
    </citation>
    <scope>NUCLEOTIDE SEQUENCE</scope>
    <source>
        <strain evidence="6">MELC-2E11</strain>
        <tissue evidence="6">Siphon/mantle</tissue>
    </source>
</reference>
<evidence type="ECO:0000256" key="1">
    <source>
        <dbReference type="ARBA" id="ARBA00023157"/>
    </source>
</evidence>
<feature type="transmembrane region" description="Helical" evidence="4">
    <location>
        <begin position="32"/>
        <end position="54"/>
    </location>
</feature>
<dbReference type="Gene3D" id="3.10.250.10">
    <property type="entry name" value="SRCR-like domain"/>
    <property type="match status" value="1"/>
</dbReference>
<evidence type="ECO:0000259" key="5">
    <source>
        <dbReference type="PROSITE" id="PS50287"/>
    </source>
</evidence>
<dbReference type="PANTHER" id="PTHR48071">
    <property type="entry name" value="SRCR DOMAIN-CONTAINING PROTEIN"/>
    <property type="match status" value="1"/>
</dbReference>
<feature type="non-terminal residue" evidence="6">
    <location>
        <position position="1"/>
    </location>
</feature>
<keyword evidence="3" id="KW-0175">Coiled coil</keyword>
<keyword evidence="1 2" id="KW-1015">Disulfide bond</keyword>
<sequence length="372" mass="42371">MVSVSSLQRNLTFLDKQIVSFCTRNMILAVQLVPSIIATMSTPLCFLMFGLIAMRPVEGTRLDRLEEELKALKGFIFKELGYIRDDVKEIAYRVDILENTTVTHDPSSPYQDIGITSYNLDEKNGDSGKLLVRDGNNEGSHVVIAEVQNMRKAYANDKKDLHQLKQDVKGQLRDIELKITSHMHNLTADVQQNIDLVSVIRTNFSEVPTQITNLSLQLKLTEKEIKDAEERLRICIHTKVSIQDGYYFPCAKDIRLANASPYRSTGVQGRLEVRHDNTWGTVCDNSFELGQVRKQDIENNVNVVCRMFGFQECKYVRWARLGRGSGYIWMDRVKCGGRESSFLECPHLGWGVHICSLYEDIGFLLRIVGQSK</sequence>